<accession>A0A3N4NNT4</accession>
<dbReference type="Gene3D" id="2.40.160.60">
    <property type="entry name" value="Outer membrane protein transport protein (OMPP1/FadL/TodX)"/>
    <property type="match status" value="1"/>
</dbReference>
<dbReference type="NCBIfam" id="NF033709">
    <property type="entry name" value="PorV_fam"/>
    <property type="match status" value="1"/>
</dbReference>
<organism evidence="1 2">
    <name type="scientific">Aureibaculum marinum</name>
    <dbReference type="NCBI Taxonomy" id="2487930"/>
    <lineage>
        <taxon>Bacteria</taxon>
        <taxon>Pseudomonadati</taxon>
        <taxon>Bacteroidota</taxon>
        <taxon>Flavobacteriia</taxon>
        <taxon>Flavobacteriales</taxon>
        <taxon>Flavobacteriaceae</taxon>
        <taxon>Aureibaculum</taxon>
    </lineage>
</organism>
<gene>
    <name evidence="1" type="ORF">EGM88_10435</name>
</gene>
<dbReference type="AlphaFoldDB" id="A0A3N4NNT4"/>
<evidence type="ECO:0000313" key="2">
    <source>
        <dbReference type="Proteomes" id="UP000270856"/>
    </source>
</evidence>
<reference evidence="1 2" key="1">
    <citation type="submission" date="2018-11" db="EMBL/GenBank/DDBJ databases">
        <title>Aureibaculum marinum gen. nov., sp. nov., a member of the family Flavobacteriaceae isolated from the Bohai Sea.</title>
        <authorList>
            <person name="Ji X."/>
        </authorList>
    </citation>
    <scope>NUCLEOTIDE SEQUENCE [LARGE SCALE GENOMIC DNA]</scope>
    <source>
        <strain evidence="1 2">BH-SD17</strain>
    </source>
</reference>
<evidence type="ECO:0000313" key="1">
    <source>
        <dbReference type="EMBL" id="RPD96208.1"/>
    </source>
</evidence>
<comment type="caution">
    <text evidence="1">The sequence shown here is derived from an EMBL/GenBank/DDBJ whole genome shotgun (WGS) entry which is preliminary data.</text>
</comment>
<name>A0A3N4NNT4_9FLAO</name>
<dbReference type="Proteomes" id="UP000270856">
    <property type="component" value="Unassembled WGS sequence"/>
</dbReference>
<protein>
    <recommendedName>
        <fullName evidence="3">PorV/PorQ family protein</fullName>
    </recommendedName>
</protein>
<sequence>MRLLSKPNYESEIFNLKQLLLIVLFTTAQISSGQTIRNFSNEFLNIGVDAASFGMGKAVTAFSNDVNSIYWNPAGLVGLKDYQGSLMHAEYFQGIANYDYVGFAKPINNESTVAVAVMRFGVDDILNTTQLIQDGQINYDRVSLFSAADWAVNVAYAKKLILKDLNIGVNAKIVRRKIGDFASSIGFGLDAGLQFKRNQWEFGLMLRDITTTFNAWSFNDDELDNIIAIYDNLNESILNDDNPDNDDEIIPTVTPDKIELTKPKAQLGIARKFNISRDFNLLTALDLNMRFAKTNDVISSSVVSISPAFGFQVDYINRVYVRGGINNFQNQVDFENNNSLTLEPNFGVGFNYKGISIDYALTNIGGASGTLFSNVFSLKVDISYFR</sequence>
<evidence type="ECO:0008006" key="3">
    <source>
        <dbReference type="Google" id="ProtNLM"/>
    </source>
</evidence>
<dbReference type="EMBL" id="RPFJ01000012">
    <property type="protein sequence ID" value="RPD96208.1"/>
    <property type="molecule type" value="Genomic_DNA"/>
</dbReference>
<proteinExistence type="predicted"/>
<keyword evidence="2" id="KW-1185">Reference proteome</keyword>